<dbReference type="SUPFAM" id="SSF51395">
    <property type="entry name" value="FMN-linked oxidoreductases"/>
    <property type="match status" value="1"/>
</dbReference>
<feature type="region of interest" description="Disordered" evidence="3">
    <location>
        <begin position="1"/>
        <end position="20"/>
    </location>
</feature>
<feature type="domain" description="NADH:flavin oxidoreductase/NADH oxidase N-terminal" evidence="4">
    <location>
        <begin position="19"/>
        <end position="255"/>
    </location>
</feature>
<comment type="caution">
    <text evidence="5">The sequence shown here is derived from an EMBL/GenBank/DDBJ whole genome shotgun (WGS) entry which is preliminary data.</text>
</comment>
<evidence type="ECO:0000256" key="2">
    <source>
        <dbReference type="ARBA" id="ARBA00023002"/>
    </source>
</evidence>
<gene>
    <name evidence="5" type="ORF">Shyd_90590</name>
</gene>
<name>A0ABQ3PRN1_9ACTN</name>
<evidence type="ECO:0000313" key="5">
    <source>
        <dbReference type="EMBL" id="GHI27688.1"/>
    </source>
</evidence>
<dbReference type="RefSeq" id="WP_190224940.1">
    <property type="nucleotide sequence ID" value="NZ_BNBS01000079.1"/>
</dbReference>
<proteinExistence type="predicted"/>
<keyword evidence="2" id="KW-0560">Oxidoreductase</keyword>
<keyword evidence="1" id="KW-0285">Flavoprotein</keyword>
<dbReference type="EMBL" id="BNDW01000117">
    <property type="protein sequence ID" value="GHI27688.1"/>
    <property type="molecule type" value="Genomic_DNA"/>
</dbReference>
<reference evidence="5" key="1">
    <citation type="submission" date="2024-05" db="EMBL/GenBank/DDBJ databases">
        <title>Whole genome shotgun sequence of Streptomyces hydrogenans NBRC 13475.</title>
        <authorList>
            <person name="Komaki H."/>
            <person name="Tamura T."/>
        </authorList>
    </citation>
    <scope>NUCLEOTIDE SEQUENCE</scope>
    <source>
        <strain evidence="5">NBRC 13475</strain>
    </source>
</reference>
<evidence type="ECO:0000259" key="4">
    <source>
        <dbReference type="Pfam" id="PF00724"/>
    </source>
</evidence>
<evidence type="ECO:0000256" key="3">
    <source>
        <dbReference type="SAM" id="MobiDB-lite"/>
    </source>
</evidence>
<dbReference type="PANTHER" id="PTHR43656:SF2">
    <property type="entry name" value="BINDING OXIDOREDUCTASE, PUTATIVE (AFU_ORTHOLOGUE AFUA_2G08260)-RELATED"/>
    <property type="match status" value="1"/>
</dbReference>
<dbReference type="InterPro" id="IPR001155">
    <property type="entry name" value="OxRdtase_FMN_N"/>
</dbReference>
<keyword evidence="6" id="KW-1185">Reference proteome</keyword>
<dbReference type="InterPro" id="IPR051799">
    <property type="entry name" value="NADH_flavin_oxidoreductase"/>
</dbReference>
<dbReference type="Pfam" id="PF00724">
    <property type="entry name" value="Oxidored_FMN"/>
    <property type="match status" value="1"/>
</dbReference>
<sequence length="401" mass="43502">MTADHRAPRPSGPTPDVLAPARLGPVRLRNRVIKAATFEGVTPEAVVTDALIEYHRRPAAGGVAMTTVAYCAVAPEGRTQRAQVWMRPEALPGLRRLTDAVHETGAAVSLQLGHAGPVADARSNRLPSLSPTGGFNPVSLRRDRAATAEDLDRVVRAHATAARLAVEARADAVELHLGHNYLASAFLSPRLNRRTDTYGGSLRNRARLALDLARAVRDEVGDRIAITAKLNMTDGVRGGLSPADSLQVAHWLQEDGSVDALALTAGSSLLNPMYLFRGDAPLKEFAARFPLPQRLGLRTVGRSFLRAYPYEPLYLLDEARRFRDALTLPLILLGGVTDREGMDRAMAEGFAFVAMARALLREPDLVRRLTDAPDTRSLCVHCNRCMPTIYTGTHCPLVDPA</sequence>
<evidence type="ECO:0000313" key="6">
    <source>
        <dbReference type="Proteomes" id="UP001052739"/>
    </source>
</evidence>
<organism evidence="5 6">
    <name type="scientific">Streptomyces hydrogenans</name>
    <dbReference type="NCBI Taxonomy" id="1873719"/>
    <lineage>
        <taxon>Bacteria</taxon>
        <taxon>Bacillati</taxon>
        <taxon>Actinomycetota</taxon>
        <taxon>Actinomycetes</taxon>
        <taxon>Kitasatosporales</taxon>
        <taxon>Streptomycetaceae</taxon>
        <taxon>Streptomyces</taxon>
    </lineage>
</organism>
<evidence type="ECO:0000256" key="1">
    <source>
        <dbReference type="ARBA" id="ARBA00022630"/>
    </source>
</evidence>
<dbReference type="Proteomes" id="UP001052739">
    <property type="component" value="Unassembled WGS sequence"/>
</dbReference>
<dbReference type="Gene3D" id="3.20.20.70">
    <property type="entry name" value="Aldolase class I"/>
    <property type="match status" value="1"/>
</dbReference>
<dbReference type="PANTHER" id="PTHR43656">
    <property type="entry name" value="BINDING OXIDOREDUCTASE, PUTATIVE (AFU_ORTHOLOGUE AFUA_2G08260)-RELATED"/>
    <property type="match status" value="1"/>
</dbReference>
<protein>
    <submittedName>
        <fullName evidence="5">Oxidoreductase</fullName>
    </submittedName>
</protein>
<dbReference type="InterPro" id="IPR013785">
    <property type="entry name" value="Aldolase_TIM"/>
</dbReference>
<accession>A0ABQ3PRN1</accession>
<dbReference type="CDD" id="cd02803">
    <property type="entry name" value="OYE_like_FMN_family"/>
    <property type="match status" value="1"/>
</dbReference>